<dbReference type="RefSeq" id="WP_009489130.1">
    <property type="nucleotide sequence ID" value="NZ_CP141049.1"/>
</dbReference>
<dbReference type="HOGENOM" id="CLU_1459742_0_0_5"/>
<organism evidence="1 2">
    <name type="scientific">Microvirga lotononidis</name>
    <dbReference type="NCBI Taxonomy" id="864069"/>
    <lineage>
        <taxon>Bacteria</taxon>
        <taxon>Pseudomonadati</taxon>
        <taxon>Pseudomonadota</taxon>
        <taxon>Alphaproteobacteria</taxon>
        <taxon>Hyphomicrobiales</taxon>
        <taxon>Methylobacteriaceae</taxon>
        <taxon>Microvirga</taxon>
    </lineage>
</organism>
<protein>
    <submittedName>
        <fullName evidence="1">Uncharacterized protein</fullName>
    </submittedName>
</protein>
<accession>I4Z328</accession>
<dbReference type="AlphaFoldDB" id="I4Z328"/>
<dbReference type="PATRIC" id="fig|864069.3.peg.575"/>
<name>I4Z328_9HYPH</name>
<proteinExistence type="predicted"/>
<dbReference type="OrthoDB" id="7281829at2"/>
<reference evidence="1 2" key="1">
    <citation type="submission" date="2012-02" db="EMBL/GenBank/DDBJ databases">
        <title>Improved High-Quality Draft sequence of Microvirga sp. WSM3557.</title>
        <authorList>
            <consortium name="US DOE Joint Genome Institute"/>
            <person name="Lucas S."/>
            <person name="Han J."/>
            <person name="Lapidus A."/>
            <person name="Cheng J.-F."/>
            <person name="Goodwin L."/>
            <person name="Pitluck S."/>
            <person name="Peters L."/>
            <person name="Zhang X."/>
            <person name="Detter J.C."/>
            <person name="Han C."/>
            <person name="Tapia R."/>
            <person name="Land M."/>
            <person name="Hauser L."/>
            <person name="Kyrpides N."/>
            <person name="Ivanova N."/>
            <person name="Pagani I."/>
            <person name="Brau L."/>
            <person name="Yates R."/>
            <person name="O'Hara G."/>
            <person name="Rui T."/>
            <person name="Howieson J."/>
            <person name="Reeve W."/>
            <person name="Woyke T."/>
        </authorList>
    </citation>
    <scope>NUCLEOTIDE SEQUENCE [LARGE SCALE GENOMIC DNA]</scope>
    <source>
        <strain evidence="1 2">WSM3557</strain>
    </source>
</reference>
<sequence>MSDVSNMPKFSARALPDDRAIEISVNAYPCLAQAGKTEILELAERDWGGCGKADEVANIIESRDGEVDRFLAILSTHPRMVGEARPVEHLRSREMNVPDDILMDIGALGWRYISLSGDYRWYYVTSGAGSTVRYAVFAAAPQPQSGSHVLQVTKVYCIILARVPALGQITGGLDVTAHYSRLSTR</sequence>
<evidence type="ECO:0000313" key="1">
    <source>
        <dbReference type="EMBL" id="EIM30620.1"/>
    </source>
</evidence>
<gene>
    <name evidence="1" type="ORF">MicloDRAFT_00005230</name>
</gene>
<dbReference type="STRING" id="864069.MicloDRAFT_00005230"/>
<evidence type="ECO:0000313" key="2">
    <source>
        <dbReference type="Proteomes" id="UP000003947"/>
    </source>
</evidence>
<dbReference type="EMBL" id="JH660636">
    <property type="protein sequence ID" value="EIM30620.1"/>
    <property type="molecule type" value="Genomic_DNA"/>
</dbReference>
<dbReference type="Proteomes" id="UP000003947">
    <property type="component" value="Unassembled WGS sequence"/>
</dbReference>
<keyword evidence="2" id="KW-1185">Reference proteome</keyword>